<protein>
    <submittedName>
        <fullName evidence="1">Uncharacterized protein</fullName>
    </submittedName>
</protein>
<evidence type="ECO:0000313" key="1">
    <source>
        <dbReference type="EMBL" id="QHT87831.1"/>
    </source>
</evidence>
<accession>A0A6C0I489</accession>
<dbReference type="AlphaFoldDB" id="A0A6C0I489"/>
<name>A0A6C0I489_9ZZZZ</name>
<reference evidence="1" key="1">
    <citation type="journal article" date="2020" name="Nature">
        <title>Giant virus diversity and host interactions through global metagenomics.</title>
        <authorList>
            <person name="Schulz F."/>
            <person name="Roux S."/>
            <person name="Paez-Espino D."/>
            <person name="Jungbluth S."/>
            <person name="Walsh D.A."/>
            <person name="Denef V.J."/>
            <person name="McMahon K.D."/>
            <person name="Konstantinidis K.T."/>
            <person name="Eloe-Fadrosh E.A."/>
            <person name="Kyrpides N.C."/>
            <person name="Woyke T."/>
        </authorList>
    </citation>
    <scope>NUCLEOTIDE SEQUENCE</scope>
    <source>
        <strain evidence="1">GVMAG-M-3300023184-191</strain>
    </source>
</reference>
<proteinExistence type="predicted"/>
<organism evidence="1">
    <name type="scientific">viral metagenome</name>
    <dbReference type="NCBI Taxonomy" id="1070528"/>
    <lineage>
        <taxon>unclassified sequences</taxon>
        <taxon>metagenomes</taxon>
        <taxon>organismal metagenomes</taxon>
    </lineage>
</organism>
<sequence>MPKKKKIQKIMNPVKINPNAYKMCPIIWDRNECGISILTMENAHPQYNRNPMFYVPLRKFMQCGGMWSALNLCTVFWEPPLYGIPRDHVENERVKGAYLIAFASDLAPICKEWARAALKQCNYPIVESNDAVFVEIVLFNEARKAQMMDAISRHNLQVTICEVTNTCTVI</sequence>
<dbReference type="EMBL" id="MN740102">
    <property type="protein sequence ID" value="QHT87831.1"/>
    <property type="molecule type" value="Genomic_DNA"/>
</dbReference>